<sequence>MKNFALIITLLISCFPVTGPLAADEGMESPQQEQHSNTDNDSRVGVIAGTALGGAATAHPAGPVIGGVIGYLFGKNKNFIVDAFNKLRSGVTEENEEESEVSKTEPSMPETVKTASATSAESEAEPTPPTPVEMVNKPLPIPIVAGPPRCYGHATNITTKMEMELAAPSLQTESGVVKTSVNPRLSLRDPRCFYYMD</sequence>
<dbReference type="EMBL" id="MPRL01000009">
    <property type="protein sequence ID" value="OOZ41482.1"/>
    <property type="molecule type" value="Genomic_DNA"/>
</dbReference>
<comment type="caution">
    <text evidence="3">The sequence shown here is derived from an EMBL/GenBank/DDBJ whole genome shotgun (WGS) entry which is preliminary data.</text>
</comment>
<evidence type="ECO:0008006" key="5">
    <source>
        <dbReference type="Google" id="ProtNLM"/>
    </source>
</evidence>
<dbReference type="AlphaFoldDB" id="A0A1T2L8W9"/>
<protein>
    <recommendedName>
        <fullName evidence="5">Glycine zipper domain-containing protein</fullName>
    </recommendedName>
</protein>
<keyword evidence="4" id="KW-1185">Reference proteome</keyword>
<evidence type="ECO:0000256" key="2">
    <source>
        <dbReference type="SAM" id="SignalP"/>
    </source>
</evidence>
<feature type="region of interest" description="Disordered" evidence="1">
    <location>
        <begin position="23"/>
        <end position="42"/>
    </location>
</feature>
<proteinExistence type="predicted"/>
<evidence type="ECO:0000313" key="4">
    <source>
        <dbReference type="Proteomes" id="UP000191110"/>
    </source>
</evidence>
<accession>A0A1T2L8W9</accession>
<dbReference type="Proteomes" id="UP000191110">
    <property type="component" value="Unassembled WGS sequence"/>
</dbReference>
<gene>
    <name evidence="3" type="ORF">BOW53_03665</name>
</gene>
<reference evidence="3 4" key="1">
    <citation type="submission" date="2016-11" db="EMBL/GenBank/DDBJ databases">
        <title>Mixed transmission modes and dynamic genome evolution in an obligate animal-bacterial symbiosis.</title>
        <authorList>
            <person name="Russell S.L."/>
            <person name="Corbett-Detig R.B."/>
            <person name="Cavanaugh C.M."/>
        </authorList>
    </citation>
    <scope>NUCLEOTIDE SEQUENCE [LARGE SCALE GENOMIC DNA]</scope>
    <source>
        <strain evidence="3">Sveles-Q1</strain>
    </source>
</reference>
<keyword evidence="2" id="KW-0732">Signal</keyword>
<feature type="chain" id="PRO_5013295395" description="Glycine zipper domain-containing protein" evidence="2">
    <location>
        <begin position="23"/>
        <end position="197"/>
    </location>
</feature>
<evidence type="ECO:0000256" key="1">
    <source>
        <dbReference type="SAM" id="MobiDB-lite"/>
    </source>
</evidence>
<feature type="region of interest" description="Disordered" evidence="1">
    <location>
        <begin position="90"/>
        <end position="133"/>
    </location>
</feature>
<name>A0A1T2L8W9_9GAMM</name>
<feature type="signal peptide" evidence="2">
    <location>
        <begin position="1"/>
        <end position="22"/>
    </location>
</feature>
<evidence type="ECO:0000313" key="3">
    <source>
        <dbReference type="EMBL" id="OOZ41482.1"/>
    </source>
</evidence>
<organism evidence="3 4">
    <name type="scientific">Solemya pervernicosa gill symbiont</name>
    <dbReference type="NCBI Taxonomy" id="642797"/>
    <lineage>
        <taxon>Bacteria</taxon>
        <taxon>Pseudomonadati</taxon>
        <taxon>Pseudomonadota</taxon>
        <taxon>Gammaproteobacteria</taxon>
        <taxon>sulfur-oxidizing symbionts</taxon>
    </lineage>
</organism>